<feature type="compositionally biased region" description="Basic and acidic residues" evidence="2">
    <location>
        <begin position="519"/>
        <end position="544"/>
    </location>
</feature>
<name>A0A3M5JBX6_PSEA0</name>
<keyword evidence="1" id="KW-0175">Coiled coil</keyword>
<dbReference type="Proteomes" id="UP000276194">
    <property type="component" value="Unassembled WGS sequence"/>
</dbReference>
<feature type="region of interest" description="Disordered" evidence="2">
    <location>
        <begin position="495"/>
        <end position="544"/>
    </location>
</feature>
<evidence type="ECO:0000313" key="4">
    <source>
        <dbReference type="Proteomes" id="UP000276194"/>
    </source>
</evidence>
<dbReference type="AlphaFoldDB" id="A0A3M5JBX6"/>
<evidence type="ECO:0000256" key="1">
    <source>
        <dbReference type="SAM" id="Coils"/>
    </source>
</evidence>
<proteinExistence type="predicted"/>
<evidence type="ECO:0000256" key="2">
    <source>
        <dbReference type="SAM" id="MobiDB-lite"/>
    </source>
</evidence>
<dbReference type="EMBL" id="RBTD01000214">
    <property type="protein sequence ID" value="RMT20454.1"/>
    <property type="molecule type" value="Genomic_DNA"/>
</dbReference>
<gene>
    <name evidence="3" type="ORF">ALP52_00582</name>
</gene>
<comment type="caution">
    <text evidence="3">The sequence shown here is derived from an EMBL/GenBank/DDBJ whole genome shotgun (WGS) entry which is preliminary data.</text>
</comment>
<accession>A0A3M5JBX6</accession>
<dbReference type="RefSeq" id="WP_122322236.1">
    <property type="nucleotide sequence ID" value="NZ_RBTD01000214.1"/>
</dbReference>
<evidence type="ECO:0000313" key="3">
    <source>
        <dbReference type="EMBL" id="RMT20454.1"/>
    </source>
</evidence>
<protein>
    <submittedName>
        <fullName evidence="3">Relaxase/mobilization nuclease</fullName>
    </submittedName>
</protein>
<reference evidence="3 4" key="1">
    <citation type="submission" date="2018-08" db="EMBL/GenBank/DDBJ databases">
        <title>Recombination of ecologically and evolutionarily significant loci maintains genetic cohesion in the Pseudomonas syringae species complex.</title>
        <authorList>
            <person name="Dillon M."/>
            <person name="Thakur S."/>
            <person name="Almeida R.N.D."/>
            <person name="Weir B.S."/>
            <person name="Guttman D.S."/>
        </authorList>
    </citation>
    <scope>NUCLEOTIDE SEQUENCE [LARGE SCALE GENOMIC DNA]</scope>
    <source>
        <strain evidence="3 4">ICMP 6941</strain>
    </source>
</reference>
<organism evidence="3 4">
    <name type="scientific">Pseudomonas amygdali pv. mori</name>
    <dbReference type="NCBI Taxonomy" id="34065"/>
    <lineage>
        <taxon>Bacteria</taxon>
        <taxon>Pseudomonadati</taxon>
        <taxon>Pseudomonadota</taxon>
        <taxon>Gammaproteobacteria</taxon>
        <taxon>Pseudomonadales</taxon>
        <taxon>Pseudomonadaceae</taxon>
        <taxon>Pseudomonas</taxon>
        <taxon>Pseudomonas amygdali</taxon>
    </lineage>
</organism>
<feature type="coiled-coil region" evidence="1">
    <location>
        <begin position="450"/>
        <end position="477"/>
    </location>
</feature>
<sequence>MIHGLSKYSTGRAAGGIDYFLSDTYTDEATGEIREREPRPVLLEGNPEAMKALCDSLDFKHRYTSGVLSFSPEETALIRSTPGLKEQILDEFKDFAFAGVPDDCRNILMVEHGHVGRLEVHYMIPRVHLESGKYFNPFPPNYSGKKGRGKNQDFIKQNDSFIDYACEKFGLQNPRDPKFSRVAEIKPFDAGKGIKQQVVQAIDQMIEDGAIGSRDDMCDFLERSGAIITRKGADYFSFKFDFMDKAVRLKGDLYGEQSFREIAKGHAKRVAEFEVQRSHVEPRYLDTITFRSGEVESRHRLPAAVAEKLKETDRRSSVELRQAAETVRDLRDSINNFYPDAARSARDFVHQNGLADTRIDVPATSPGSIGSADAAPTGNPVIDELLREFMAEMRKIEQEAMVRSRKFFAGMAENARQAGERLAKAMQDIFKLNVSVYSGQNFIEPGRPLSASLRDVRRELGERIQELRHEIRLAQAVEKVDERVQRRVRDPLASFQHSAEGLPSGGTKSFAEAAAELQEEGRQAGKVIDEMGKRHREGGDGFEH</sequence>